<name>A0A8C6XC55_NAJNA</name>
<evidence type="ECO:0000256" key="3">
    <source>
        <dbReference type="ARBA" id="ARBA00022989"/>
    </source>
</evidence>
<evidence type="ECO:0000259" key="6">
    <source>
        <dbReference type="PROSITE" id="PS50262"/>
    </source>
</evidence>
<feature type="transmembrane region" description="Helical" evidence="5">
    <location>
        <begin position="292"/>
        <end position="314"/>
    </location>
</feature>
<feature type="transmembrane region" description="Helical" evidence="5">
    <location>
        <begin position="99"/>
        <end position="124"/>
    </location>
</feature>
<feature type="transmembrane region" description="Helical" evidence="5">
    <location>
        <begin position="130"/>
        <end position="151"/>
    </location>
</feature>
<accession>A0A8C6XC55</accession>
<dbReference type="Gene3D" id="1.20.1070.10">
    <property type="entry name" value="Rhodopsin 7-helix transmembrane proteins"/>
    <property type="match status" value="1"/>
</dbReference>
<dbReference type="Proteomes" id="UP000694559">
    <property type="component" value="Unplaced"/>
</dbReference>
<keyword evidence="4 5" id="KW-0472">Membrane</keyword>
<dbReference type="OrthoDB" id="8856247at2759"/>
<evidence type="ECO:0000256" key="2">
    <source>
        <dbReference type="ARBA" id="ARBA00022692"/>
    </source>
</evidence>
<dbReference type="InterPro" id="IPR052921">
    <property type="entry name" value="GPCR1_Superfamily_Member"/>
</dbReference>
<keyword evidence="3 5" id="KW-1133">Transmembrane helix</keyword>
<proteinExistence type="predicted"/>
<dbReference type="GO" id="GO:0004984">
    <property type="term" value="F:olfactory receptor activity"/>
    <property type="evidence" value="ECO:0007669"/>
    <property type="project" value="TreeGrafter"/>
</dbReference>
<comment type="subcellular location">
    <subcellularLocation>
        <location evidence="1">Membrane</location>
    </subcellularLocation>
</comment>
<dbReference type="Ensembl" id="ENSNNAT00000012563.1">
    <property type="protein sequence ID" value="ENSNNAP00000012009.1"/>
    <property type="gene ID" value="ENSNNAG00000008066.1"/>
</dbReference>
<evidence type="ECO:0000313" key="7">
    <source>
        <dbReference type="Ensembl" id="ENSNNAP00000012009.1"/>
    </source>
</evidence>
<sequence>MYIKTLSYCAMGNSTFSALLMILHENISFYRELRLNDSFSEDNPSLKSLQEWIVYPPYFKLKMFLIPPIICLLAAILVIPFILFVIFSHVNIRQETRYLLLGNALVSDLMYLLGCIMLLFLLAMTYCGGLLTSAAMVLDTYLAILWPLHYISILPYSRAKKMILFLWICSGIFPGIVFLILHITQDSGECPVENCSVPIILAMTLQGKGAMKFCYILSVSALFICLSLILCGYMVLYFKTKQSGIWRSIFSRASVTFIMHHIILFFHFSPLLAVVVESLLYVNAVIGPKTEIWVSMIVCNVLITLPKALLPYLCGLRYREISSSLKLCIKRKRSTVVAPTTFT</sequence>
<dbReference type="InterPro" id="IPR017452">
    <property type="entry name" value="GPCR_Rhodpsn_7TM"/>
</dbReference>
<dbReference type="GO" id="GO:0016020">
    <property type="term" value="C:membrane"/>
    <property type="evidence" value="ECO:0007669"/>
    <property type="project" value="UniProtKB-SubCell"/>
</dbReference>
<dbReference type="CDD" id="cd00637">
    <property type="entry name" value="7tm_classA_rhodopsin-like"/>
    <property type="match status" value="1"/>
</dbReference>
<dbReference type="AlphaFoldDB" id="A0A8C6XC55"/>
<feature type="transmembrane region" description="Helical" evidence="5">
    <location>
        <begin position="163"/>
        <end position="183"/>
    </location>
</feature>
<evidence type="ECO:0000256" key="5">
    <source>
        <dbReference type="SAM" id="Phobius"/>
    </source>
</evidence>
<organism evidence="7 8">
    <name type="scientific">Naja naja</name>
    <name type="common">Indian cobra</name>
    <dbReference type="NCBI Taxonomy" id="35670"/>
    <lineage>
        <taxon>Eukaryota</taxon>
        <taxon>Metazoa</taxon>
        <taxon>Chordata</taxon>
        <taxon>Craniata</taxon>
        <taxon>Vertebrata</taxon>
        <taxon>Euteleostomi</taxon>
        <taxon>Lepidosauria</taxon>
        <taxon>Squamata</taxon>
        <taxon>Bifurcata</taxon>
        <taxon>Unidentata</taxon>
        <taxon>Episquamata</taxon>
        <taxon>Toxicofera</taxon>
        <taxon>Serpentes</taxon>
        <taxon>Colubroidea</taxon>
        <taxon>Elapidae</taxon>
        <taxon>Elapinae</taxon>
        <taxon>Naja</taxon>
    </lineage>
</organism>
<dbReference type="GO" id="GO:0005549">
    <property type="term" value="F:odorant binding"/>
    <property type="evidence" value="ECO:0007669"/>
    <property type="project" value="TreeGrafter"/>
</dbReference>
<feature type="domain" description="G-protein coupled receptors family 1 profile" evidence="6">
    <location>
        <begin position="115"/>
        <end position="314"/>
    </location>
</feature>
<evidence type="ECO:0000256" key="4">
    <source>
        <dbReference type="ARBA" id="ARBA00023136"/>
    </source>
</evidence>
<dbReference type="PROSITE" id="PS50262">
    <property type="entry name" value="G_PROTEIN_RECEP_F1_2"/>
    <property type="match status" value="1"/>
</dbReference>
<dbReference type="PANTHER" id="PTHR26451">
    <property type="entry name" value="G_PROTEIN_RECEP_F1_2 DOMAIN-CONTAINING PROTEIN"/>
    <property type="match status" value="1"/>
</dbReference>
<dbReference type="PANTHER" id="PTHR26451:SF928">
    <property type="entry name" value="G-PROTEIN COUPLED RECEPTOR 148-RELATED"/>
    <property type="match status" value="1"/>
</dbReference>
<feature type="transmembrane region" description="Helical" evidence="5">
    <location>
        <begin position="257"/>
        <end position="280"/>
    </location>
</feature>
<dbReference type="GeneTree" id="ENSGT01030000235073"/>
<keyword evidence="2 5" id="KW-0812">Transmembrane</keyword>
<evidence type="ECO:0000256" key="1">
    <source>
        <dbReference type="ARBA" id="ARBA00004370"/>
    </source>
</evidence>
<dbReference type="SUPFAM" id="SSF81321">
    <property type="entry name" value="Family A G protein-coupled receptor-like"/>
    <property type="match status" value="1"/>
</dbReference>
<dbReference type="OMA" id="MHNTVLF"/>
<reference evidence="7" key="2">
    <citation type="submission" date="2025-09" db="UniProtKB">
        <authorList>
            <consortium name="Ensembl"/>
        </authorList>
    </citation>
    <scope>IDENTIFICATION</scope>
</reference>
<feature type="transmembrane region" description="Helical" evidence="5">
    <location>
        <begin position="215"/>
        <end position="236"/>
    </location>
</feature>
<keyword evidence="8" id="KW-1185">Reference proteome</keyword>
<protein>
    <recommendedName>
        <fullName evidence="6">G-protein coupled receptors family 1 profile domain-containing protein</fullName>
    </recommendedName>
</protein>
<reference evidence="7" key="1">
    <citation type="submission" date="2025-08" db="UniProtKB">
        <authorList>
            <consortium name="Ensembl"/>
        </authorList>
    </citation>
    <scope>IDENTIFICATION</scope>
</reference>
<evidence type="ECO:0000313" key="8">
    <source>
        <dbReference type="Proteomes" id="UP000694559"/>
    </source>
</evidence>
<feature type="transmembrane region" description="Helical" evidence="5">
    <location>
        <begin position="64"/>
        <end position="87"/>
    </location>
</feature>